<dbReference type="AlphaFoldDB" id="A0A9Q3CVW2"/>
<gene>
    <name evidence="2" type="ORF">O181_031954</name>
</gene>
<organism evidence="2 3">
    <name type="scientific">Austropuccinia psidii MF-1</name>
    <dbReference type="NCBI Taxonomy" id="1389203"/>
    <lineage>
        <taxon>Eukaryota</taxon>
        <taxon>Fungi</taxon>
        <taxon>Dikarya</taxon>
        <taxon>Basidiomycota</taxon>
        <taxon>Pucciniomycotina</taxon>
        <taxon>Pucciniomycetes</taxon>
        <taxon>Pucciniales</taxon>
        <taxon>Sphaerophragmiaceae</taxon>
        <taxon>Austropuccinia</taxon>
    </lineage>
</organism>
<feature type="region of interest" description="Disordered" evidence="1">
    <location>
        <begin position="40"/>
        <end position="64"/>
    </location>
</feature>
<comment type="caution">
    <text evidence="2">The sequence shown here is derived from an EMBL/GenBank/DDBJ whole genome shotgun (WGS) entry which is preliminary data.</text>
</comment>
<name>A0A9Q3CVW2_9BASI</name>
<evidence type="ECO:0000313" key="2">
    <source>
        <dbReference type="EMBL" id="MBW0492239.1"/>
    </source>
</evidence>
<protein>
    <submittedName>
        <fullName evidence="2">Uncharacterized protein</fullName>
    </submittedName>
</protein>
<dbReference type="EMBL" id="AVOT02011493">
    <property type="protein sequence ID" value="MBW0492239.1"/>
    <property type="molecule type" value="Genomic_DNA"/>
</dbReference>
<proteinExistence type="predicted"/>
<dbReference type="Proteomes" id="UP000765509">
    <property type="component" value="Unassembled WGS sequence"/>
</dbReference>
<accession>A0A9Q3CVW2</accession>
<feature type="compositionally biased region" description="Basic and acidic residues" evidence="1">
    <location>
        <begin position="45"/>
        <end position="64"/>
    </location>
</feature>
<reference evidence="2" key="1">
    <citation type="submission" date="2021-03" db="EMBL/GenBank/DDBJ databases">
        <title>Draft genome sequence of rust myrtle Austropuccinia psidii MF-1, a brazilian biotype.</title>
        <authorList>
            <person name="Quecine M.C."/>
            <person name="Pachon D.M.R."/>
            <person name="Bonatelli M.L."/>
            <person name="Correr F.H."/>
            <person name="Franceschini L.M."/>
            <person name="Leite T.F."/>
            <person name="Margarido G.R.A."/>
            <person name="Almeida C.A."/>
            <person name="Ferrarezi J.A."/>
            <person name="Labate C.A."/>
        </authorList>
    </citation>
    <scope>NUCLEOTIDE SEQUENCE</scope>
    <source>
        <strain evidence="2">MF-1</strain>
    </source>
</reference>
<evidence type="ECO:0000313" key="3">
    <source>
        <dbReference type="Proteomes" id="UP000765509"/>
    </source>
</evidence>
<keyword evidence="3" id="KW-1185">Reference proteome</keyword>
<evidence type="ECO:0000256" key="1">
    <source>
        <dbReference type="SAM" id="MobiDB-lite"/>
    </source>
</evidence>
<sequence>MAEELEHSIKCRSNQSCTIDKISKTLKYLRKKKNIGKNSLFRGNSFKEKQPYRFDNKDNPKEKIADGTKKKKNFQNCGLTDHFDNNYPKEKNRIHAIGKVPEEETQEEDSESDSIGQAIREIFDDDQDTTEEFLVEYQE</sequence>